<dbReference type="InterPro" id="IPR037293">
    <property type="entry name" value="Gal_Oxidase_central_sf"/>
</dbReference>
<feature type="signal peptide" evidence="2">
    <location>
        <begin position="1"/>
        <end position="23"/>
    </location>
</feature>
<dbReference type="InterPro" id="IPR009880">
    <property type="entry name" value="Glyoxal_oxidase_N"/>
</dbReference>
<dbReference type="SUPFAM" id="SSF50965">
    <property type="entry name" value="Galactose oxidase, central domain"/>
    <property type="match status" value="1"/>
</dbReference>
<dbReference type="Gene3D" id="2.60.40.10">
    <property type="entry name" value="Immunoglobulins"/>
    <property type="match status" value="1"/>
</dbReference>
<evidence type="ECO:0000256" key="1">
    <source>
        <dbReference type="ARBA" id="ARBA00022729"/>
    </source>
</evidence>
<evidence type="ECO:0000313" key="5">
    <source>
        <dbReference type="EMBL" id="KAF7339055.1"/>
    </source>
</evidence>
<feature type="domain" description="Glyoxal oxidase N-terminal" evidence="3">
    <location>
        <begin position="72"/>
        <end position="441"/>
    </location>
</feature>
<dbReference type="Pfam" id="PF09118">
    <property type="entry name" value="GO-like_E_set"/>
    <property type="match status" value="1"/>
</dbReference>
<dbReference type="InterPro" id="IPR014756">
    <property type="entry name" value="Ig_E-set"/>
</dbReference>
<proteinExistence type="predicted"/>
<organism evidence="5 6">
    <name type="scientific">Mycena venus</name>
    <dbReference type="NCBI Taxonomy" id="2733690"/>
    <lineage>
        <taxon>Eukaryota</taxon>
        <taxon>Fungi</taxon>
        <taxon>Dikarya</taxon>
        <taxon>Basidiomycota</taxon>
        <taxon>Agaricomycotina</taxon>
        <taxon>Agaricomycetes</taxon>
        <taxon>Agaricomycetidae</taxon>
        <taxon>Agaricales</taxon>
        <taxon>Marasmiineae</taxon>
        <taxon>Mycenaceae</taxon>
        <taxon>Mycena</taxon>
    </lineage>
</organism>
<dbReference type="PANTHER" id="PTHR32208">
    <property type="entry name" value="SECRETED PROTEIN-RELATED"/>
    <property type="match status" value="1"/>
</dbReference>
<dbReference type="SUPFAM" id="SSF81296">
    <property type="entry name" value="E set domains"/>
    <property type="match status" value="1"/>
</dbReference>
<dbReference type="InterPro" id="IPR013783">
    <property type="entry name" value="Ig-like_fold"/>
</dbReference>
<gene>
    <name evidence="5" type="ORF">MVEN_01981700</name>
</gene>
<evidence type="ECO:0000313" key="6">
    <source>
        <dbReference type="Proteomes" id="UP000620124"/>
    </source>
</evidence>
<dbReference type="InterPro" id="IPR015202">
    <property type="entry name" value="GO-like_E_set"/>
</dbReference>
<dbReference type="PANTHER" id="PTHR32208:SF96">
    <property type="entry name" value="GLYOXAL OXIDASE"/>
    <property type="match status" value="1"/>
</dbReference>
<feature type="chain" id="PRO_5034535053" evidence="2">
    <location>
        <begin position="24"/>
        <end position="561"/>
    </location>
</feature>
<comment type="caution">
    <text evidence="5">The sequence shown here is derived from an EMBL/GenBank/DDBJ whole genome shotgun (WGS) entry which is preliminary data.</text>
</comment>
<evidence type="ECO:0000259" key="3">
    <source>
        <dbReference type="Pfam" id="PF07250"/>
    </source>
</evidence>
<dbReference type="OrthoDB" id="2019572at2759"/>
<feature type="domain" description="Galactose oxidase-like Early set" evidence="4">
    <location>
        <begin position="446"/>
        <end position="546"/>
    </location>
</feature>
<keyword evidence="6" id="KW-1185">Reference proteome</keyword>
<dbReference type="EMBL" id="JACAZI010000020">
    <property type="protein sequence ID" value="KAF7339055.1"/>
    <property type="molecule type" value="Genomic_DNA"/>
</dbReference>
<dbReference type="AlphaFoldDB" id="A0A8H7CIT8"/>
<dbReference type="Pfam" id="PF07250">
    <property type="entry name" value="Glyoxal_oxid_N"/>
    <property type="match status" value="1"/>
</dbReference>
<dbReference type="InterPro" id="IPR011043">
    <property type="entry name" value="Gal_Oxase/kelch_b-propeller"/>
</dbReference>
<protein>
    <submittedName>
        <fullName evidence="5">Copper radical oxidase</fullName>
    </submittedName>
</protein>
<evidence type="ECO:0000259" key="4">
    <source>
        <dbReference type="Pfam" id="PF09118"/>
    </source>
</evidence>
<name>A0A8H7CIT8_9AGAR</name>
<keyword evidence="1 2" id="KW-0732">Signal</keyword>
<sequence>MKSSLFIYALCALCPAIFTRVAGAGWEFIQNGTSGVLALETIIVSPTLAVFFDFATTGDPLQINNHSAWGGLWNLETNEVTALNVVSDTFCASGGLLSNGTMVSVGGNLNFVGGTSPGIDGRMGLRIFEPCASPSGEGCTLYDDPDTVHLTENRWYPTTLRIFDGSLMVVGGIHEVTPFYNTDPVNNFEFFPAKDGTVPRPSAFLERSLPSNLFPRAFALPDGKVFMVANNQSIIYDIEANTETILPDIPNGVRVTNPFDGTATLLPLSPPLYIPEILVCGGTNASDQIPVANLSSQDPASDQCSRITLTAAGIKKGWEVEHMLEGRMMPEMILLPSGEVLIINGAQTGYAAIAGVHDAVGNSNADNPVLTPSLYNPSAPLGQRISNKGLPATEIPRMYHSTASLTPSGNILIAGSNPNLDVNTTVKFSTEYRVEYLNPPYMSLDRPTLTGVPSKIAFNSNFTAQVTIPDHVGSHPVIKVALMDLGFSSHSFHSSSRLVWLEATLSHDHKLLEISSPPNNRVYPPGPAYIFLTVGDTTSAGIHVMVGSGASPPVPDQGRRI</sequence>
<dbReference type="Proteomes" id="UP000620124">
    <property type="component" value="Unassembled WGS sequence"/>
</dbReference>
<evidence type="ECO:0000256" key="2">
    <source>
        <dbReference type="SAM" id="SignalP"/>
    </source>
</evidence>
<reference evidence="5" key="1">
    <citation type="submission" date="2020-05" db="EMBL/GenBank/DDBJ databases">
        <title>Mycena genomes resolve the evolution of fungal bioluminescence.</title>
        <authorList>
            <person name="Tsai I.J."/>
        </authorList>
    </citation>
    <scope>NUCLEOTIDE SEQUENCE</scope>
    <source>
        <strain evidence="5">CCC161011</strain>
    </source>
</reference>
<dbReference type="Gene3D" id="2.130.10.80">
    <property type="entry name" value="Galactose oxidase/kelch, beta-propeller"/>
    <property type="match status" value="1"/>
</dbReference>
<accession>A0A8H7CIT8</accession>